<evidence type="ECO:0000313" key="2">
    <source>
        <dbReference type="Proteomes" id="UP001140817"/>
    </source>
</evidence>
<protein>
    <submittedName>
        <fullName evidence="1">Uncharacterized protein</fullName>
    </submittedName>
</protein>
<accession>A0A9X2S211</accession>
<proteinExistence type="predicted"/>
<sequence length="47" mass="5578">MLAKITTTVIVGGTTLYYAEEMIKEFLWFKNVKYIKGARLHDYKDNY</sequence>
<reference evidence="1" key="1">
    <citation type="submission" date="2022-07" db="EMBL/GenBank/DDBJ databases">
        <title>Enhanced cultured diversity of the mouse gut microbiota enables custom-made synthetic communities.</title>
        <authorList>
            <person name="Afrizal A."/>
        </authorList>
    </citation>
    <scope>NUCLEOTIDE SEQUENCE</scope>
    <source>
        <strain evidence="1">DSM 29186</strain>
    </source>
</reference>
<name>A0A9X2S211_9FIRM</name>
<dbReference type="EMBL" id="JANKBY010000137">
    <property type="protein sequence ID" value="MCR1823394.1"/>
    <property type="molecule type" value="Genomic_DNA"/>
</dbReference>
<organism evidence="1 2">
    <name type="scientific">Terrisporobacter muris</name>
    <dbReference type="NCBI Taxonomy" id="2963284"/>
    <lineage>
        <taxon>Bacteria</taxon>
        <taxon>Bacillati</taxon>
        <taxon>Bacillota</taxon>
        <taxon>Clostridia</taxon>
        <taxon>Peptostreptococcales</taxon>
        <taxon>Peptostreptococcaceae</taxon>
        <taxon>Terrisporobacter</taxon>
    </lineage>
</organism>
<gene>
    <name evidence="1" type="ORF">NSA58_11400</name>
</gene>
<keyword evidence="2" id="KW-1185">Reference proteome</keyword>
<dbReference type="AlphaFoldDB" id="A0A9X2S211"/>
<evidence type="ECO:0000313" key="1">
    <source>
        <dbReference type="EMBL" id="MCR1823394.1"/>
    </source>
</evidence>
<dbReference type="RefSeq" id="WP_257560479.1">
    <property type="nucleotide sequence ID" value="NZ_JANKBY010000137.1"/>
</dbReference>
<comment type="caution">
    <text evidence="1">The sequence shown here is derived from an EMBL/GenBank/DDBJ whole genome shotgun (WGS) entry which is preliminary data.</text>
</comment>
<dbReference type="Proteomes" id="UP001140817">
    <property type="component" value="Unassembled WGS sequence"/>
</dbReference>